<dbReference type="PANTHER" id="PTHR12526">
    <property type="entry name" value="GLYCOSYLTRANSFERASE"/>
    <property type="match status" value="1"/>
</dbReference>
<dbReference type="GO" id="GO:0016757">
    <property type="term" value="F:glycosyltransferase activity"/>
    <property type="evidence" value="ECO:0007669"/>
    <property type="project" value="InterPro"/>
</dbReference>
<organism evidence="2 3">
    <name type="scientific">Helicobacter trogontum</name>
    <dbReference type="NCBI Taxonomy" id="50960"/>
    <lineage>
        <taxon>Bacteria</taxon>
        <taxon>Pseudomonadati</taxon>
        <taxon>Campylobacterota</taxon>
        <taxon>Epsilonproteobacteria</taxon>
        <taxon>Campylobacterales</taxon>
        <taxon>Helicobacteraceae</taxon>
        <taxon>Helicobacter</taxon>
    </lineage>
</organism>
<sequence>MRILFTLHNIACRGGSERVVINLCNELCEIVDYEVSIVSYYTDKSAKEPYAYPINPKVNIDYLYNFYDIHTQFRGLKRIIWRWIKPLVINYRMNKAYKGYDIIIESDFAFFYPRFRIKNTKYIKIIHSIINKWKAKNRFFDCIVFLNEKELSRWQSRGNHVVKIPNFIPTLPFEDLLAKALQHFDSTPHKDENMQTMLYEYRKSCSDASVYTDIKTFTQAHAILKTFVESFTQQHKATHKLIAVGRMDALNNHKGFPRLIAAYSKIATLFPNWQLEIIGEDQGQKALLEKQILALQMQDFIHLKPFTSNMESVYLGADIFVMSSHSESLPMVLIEAASYGLPIVAYDIGTIRDCFDKNGILVKDHDEQAFCEALCNLMNNREKRISMGHNGIKLAKNKFSKDQVVKQWLELFQNLTHT</sequence>
<evidence type="ECO:0000313" key="2">
    <source>
        <dbReference type="EMBL" id="TLD83313.1"/>
    </source>
</evidence>
<dbReference type="OrthoDB" id="6286688at2"/>
<gene>
    <name evidence="2" type="ORF">LS81_005095</name>
</gene>
<accession>A0A4U8SB41</accession>
<dbReference type="RefSeq" id="WP_052096478.1">
    <property type="nucleotide sequence ID" value="NZ_FZNG01000008.1"/>
</dbReference>
<evidence type="ECO:0000259" key="1">
    <source>
        <dbReference type="Pfam" id="PF00534"/>
    </source>
</evidence>
<evidence type="ECO:0000313" key="3">
    <source>
        <dbReference type="Proteomes" id="UP000029878"/>
    </source>
</evidence>
<dbReference type="Pfam" id="PF00534">
    <property type="entry name" value="Glycos_transf_1"/>
    <property type="match status" value="1"/>
</dbReference>
<proteinExistence type="predicted"/>
<dbReference type="AlphaFoldDB" id="A0A4U8SB41"/>
<comment type="caution">
    <text evidence="2">The sequence shown here is derived from an EMBL/GenBank/DDBJ whole genome shotgun (WGS) entry which is preliminary data.</text>
</comment>
<keyword evidence="2" id="KW-0808">Transferase</keyword>
<dbReference type="PANTHER" id="PTHR12526:SF630">
    <property type="entry name" value="GLYCOSYLTRANSFERASE"/>
    <property type="match status" value="1"/>
</dbReference>
<dbReference type="SUPFAM" id="SSF53756">
    <property type="entry name" value="UDP-Glycosyltransferase/glycogen phosphorylase"/>
    <property type="match status" value="1"/>
</dbReference>
<dbReference type="Proteomes" id="UP000029878">
    <property type="component" value="Unassembled WGS sequence"/>
</dbReference>
<protein>
    <submittedName>
        <fullName evidence="2">Glycosyltransferase family 4 protein</fullName>
    </submittedName>
</protein>
<feature type="domain" description="Glycosyl transferase family 1" evidence="1">
    <location>
        <begin position="241"/>
        <end position="393"/>
    </location>
</feature>
<reference evidence="2 3" key="1">
    <citation type="journal article" date="2014" name="Genome Announc.">
        <title>Draft genome sequences of eight enterohepatic helicobacter species isolated from both laboratory and wild rodents.</title>
        <authorList>
            <person name="Sheh A."/>
            <person name="Shen Z."/>
            <person name="Fox J.G."/>
        </authorList>
    </citation>
    <scope>NUCLEOTIDE SEQUENCE [LARGE SCALE GENOMIC DNA]</scope>
    <source>
        <strain evidence="2 3">ATCC 700114</strain>
    </source>
</reference>
<dbReference type="Gene3D" id="3.40.50.2000">
    <property type="entry name" value="Glycogen Phosphorylase B"/>
    <property type="match status" value="2"/>
</dbReference>
<dbReference type="InterPro" id="IPR001296">
    <property type="entry name" value="Glyco_trans_1"/>
</dbReference>
<dbReference type="EMBL" id="JRPL02000009">
    <property type="protein sequence ID" value="TLD83313.1"/>
    <property type="molecule type" value="Genomic_DNA"/>
</dbReference>
<name>A0A4U8SB41_9HELI</name>